<gene>
    <name evidence="2" type="ORF">Tci_837868</name>
</gene>
<dbReference type="AlphaFoldDB" id="A0A699QDJ8"/>
<feature type="region of interest" description="Disordered" evidence="1">
    <location>
        <begin position="23"/>
        <end position="72"/>
    </location>
</feature>
<protein>
    <submittedName>
        <fullName evidence="2">Uncharacterized protein</fullName>
    </submittedName>
</protein>
<sequence>RGVTEVAMTESQQLKLVTKRNLQQMHISQASGFGDDDEGKDGDGDEEDDGEDGEERDGDDDDEDVELIISIT</sequence>
<accession>A0A699QDJ8</accession>
<feature type="non-terminal residue" evidence="2">
    <location>
        <position position="1"/>
    </location>
</feature>
<dbReference type="EMBL" id="BKCJ011008682">
    <property type="protein sequence ID" value="GFC65898.1"/>
    <property type="molecule type" value="Genomic_DNA"/>
</dbReference>
<comment type="caution">
    <text evidence="2">The sequence shown here is derived from an EMBL/GenBank/DDBJ whole genome shotgun (WGS) entry which is preliminary data.</text>
</comment>
<organism evidence="2">
    <name type="scientific">Tanacetum cinerariifolium</name>
    <name type="common">Dalmatian daisy</name>
    <name type="synonym">Chrysanthemum cinerariifolium</name>
    <dbReference type="NCBI Taxonomy" id="118510"/>
    <lineage>
        <taxon>Eukaryota</taxon>
        <taxon>Viridiplantae</taxon>
        <taxon>Streptophyta</taxon>
        <taxon>Embryophyta</taxon>
        <taxon>Tracheophyta</taxon>
        <taxon>Spermatophyta</taxon>
        <taxon>Magnoliopsida</taxon>
        <taxon>eudicotyledons</taxon>
        <taxon>Gunneridae</taxon>
        <taxon>Pentapetalae</taxon>
        <taxon>asterids</taxon>
        <taxon>campanulids</taxon>
        <taxon>Asterales</taxon>
        <taxon>Asteraceae</taxon>
        <taxon>Asteroideae</taxon>
        <taxon>Anthemideae</taxon>
        <taxon>Anthemidinae</taxon>
        <taxon>Tanacetum</taxon>
    </lineage>
</organism>
<evidence type="ECO:0000256" key="1">
    <source>
        <dbReference type="SAM" id="MobiDB-lite"/>
    </source>
</evidence>
<proteinExistence type="predicted"/>
<reference evidence="2" key="1">
    <citation type="journal article" date="2019" name="Sci. Rep.">
        <title>Draft genome of Tanacetum cinerariifolium, the natural source of mosquito coil.</title>
        <authorList>
            <person name="Yamashiro T."/>
            <person name="Shiraishi A."/>
            <person name="Satake H."/>
            <person name="Nakayama K."/>
        </authorList>
    </citation>
    <scope>NUCLEOTIDE SEQUENCE</scope>
</reference>
<feature type="compositionally biased region" description="Acidic residues" evidence="1">
    <location>
        <begin position="34"/>
        <end position="66"/>
    </location>
</feature>
<evidence type="ECO:0000313" key="2">
    <source>
        <dbReference type="EMBL" id="GFC65898.1"/>
    </source>
</evidence>
<name>A0A699QDJ8_TANCI</name>